<feature type="non-terminal residue" evidence="1">
    <location>
        <position position="1"/>
    </location>
</feature>
<organism evidence="1 2">
    <name type="scientific">Nesidiocoris tenuis</name>
    <dbReference type="NCBI Taxonomy" id="355587"/>
    <lineage>
        <taxon>Eukaryota</taxon>
        <taxon>Metazoa</taxon>
        <taxon>Ecdysozoa</taxon>
        <taxon>Arthropoda</taxon>
        <taxon>Hexapoda</taxon>
        <taxon>Insecta</taxon>
        <taxon>Pterygota</taxon>
        <taxon>Neoptera</taxon>
        <taxon>Paraneoptera</taxon>
        <taxon>Hemiptera</taxon>
        <taxon>Heteroptera</taxon>
        <taxon>Panheteroptera</taxon>
        <taxon>Cimicomorpha</taxon>
        <taxon>Miridae</taxon>
        <taxon>Dicyphina</taxon>
        <taxon>Nesidiocoris</taxon>
    </lineage>
</organism>
<evidence type="ECO:0000313" key="1">
    <source>
        <dbReference type="EMBL" id="CAB0001209.1"/>
    </source>
</evidence>
<reference evidence="1 2" key="1">
    <citation type="submission" date="2020-02" db="EMBL/GenBank/DDBJ databases">
        <authorList>
            <person name="Ferguson B K."/>
        </authorList>
    </citation>
    <scope>NUCLEOTIDE SEQUENCE [LARGE SCALE GENOMIC DNA]</scope>
</reference>
<evidence type="ECO:0000313" key="2">
    <source>
        <dbReference type="Proteomes" id="UP000479000"/>
    </source>
</evidence>
<dbReference type="Proteomes" id="UP000479000">
    <property type="component" value="Unassembled WGS sequence"/>
</dbReference>
<accession>A0A6H5GH33</accession>
<dbReference type="AlphaFoldDB" id="A0A6H5GH33"/>
<dbReference type="EMBL" id="CADCXU010010447">
    <property type="protein sequence ID" value="CAB0001209.1"/>
    <property type="molecule type" value="Genomic_DNA"/>
</dbReference>
<keyword evidence="2" id="KW-1185">Reference proteome</keyword>
<protein>
    <submittedName>
        <fullName evidence="1">Uncharacterized protein</fullName>
    </submittedName>
</protein>
<proteinExistence type="predicted"/>
<sequence>VISMCKSYLPIRSNECRRSGDGDGEENDINGVIHSVKSQNCFPTPRRNVNLSTIAGESRSLL</sequence>
<gene>
    <name evidence="1" type="ORF">NTEN_LOCUS6996</name>
</gene>
<name>A0A6H5GH33_9HEMI</name>